<gene>
    <name evidence="1" type="ORF">ENI34_08220</name>
</gene>
<name>A0A9C9K0H5_UNCW3</name>
<dbReference type="InterPro" id="IPR029035">
    <property type="entry name" value="DHS-like_NAD/FAD-binding_dom"/>
</dbReference>
<dbReference type="SUPFAM" id="SSF52467">
    <property type="entry name" value="DHS-like NAD/FAD-binding domain"/>
    <property type="match status" value="1"/>
</dbReference>
<evidence type="ECO:0000313" key="2">
    <source>
        <dbReference type="Proteomes" id="UP000885826"/>
    </source>
</evidence>
<accession>A0A9C9K0H5</accession>
<dbReference type="EMBL" id="DRIG01000087">
    <property type="protein sequence ID" value="HEC79108.1"/>
    <property type="molecule type" value="Genomic_DNA"/>
</dbReference>
<protein>
    <recommendedName>
        <fullName evidence="3">SIR2-like domain-containing protein</fullName>
    </recommendedName>
</protein>
<organism evidence="1 2">
    <name type="scientific">candidate division WOR-3 bacterium</name>
    <dbReference type="NCBI Taxonomy" id="2052148"/>
    <lineage>
        <taxon>Bacteria</taxon>
        <taxon>Bacteria division WOR-3</taxon>
    </lineage>
</organism>
<sequence>MKSYPRLDDPMLNLVFSIYHNPGVYALLIGSGVSRTARIPTGWEVTLDLIRKTAKLHDVEPEDPEKWYIESFGKEPDYSELLEFLAKTQHERKALLNAYFEPSQEEIDSEIKVPTKAHIAIASLVNQGYIRVILTTNFDRLLEQALEKEGVIPDVIYNEDTLKGIVPLIHSKCMIIKLHGDYKDTRIKNTSQELAHYSKKMNELLDRILDEFGLIVCGWSGQWDTALRGAILRCPSRRFTTYWAYRNSLTTEAEDIIKHRRATKIHIEDADRFFTELKEKIAALQKIEEPHPFSIEIAVERMKKYLSENKYGIELQDQINNEVEKLYSEISSDKFDTTIDATKENFQRRLKQYESVSSILIASMCALSYYDEKEKYAYLLTSTLERLSKQPYQSYKQKFHGLELYPALLLIYSTGISALARKHYKYLAAGLLEGRYKDYNGKYYPLLRKFHIRNIFNRDTYKWVPLPNVERRDTPEHEHISNVLREFLLKYLPDDDKYQEIFDIFEYLLGLIYSTVPAIFKPPFGCFLLRYTEVGESVNLDAIDDFFKRGLSDGLLEAGFFDGSIEKLQKARTDYDGYLKTIPLWQ</sequence>
<evidence type="ECO:0000313" key="1">
    <source>
        <dbReference type="EMBL" id="HEC79108.1"/>
    </source>
</evidence>
<dbReference type="AlphaFoldDB" id="A0A9C9K0H5"/>
<evidence type="ECO:0008006" key="3">
    <source>
        <dbReference type="Google" id="ProtNLM"/>
    </source>
</evidence>
<dbReference type="Proteomes" id="UP000885826">
    <property type="component" value="Unassembled WGS sequence"/>
</dbReference>
<comment type="caution">
    <text evidence="1">The sequence shown here is derived from an EMBL/GenBank/DDBJ whole genome shotgun (WGS) entry which is preliminary data.</text>
</comment>
<proteinExistence type="predicted"/>
<dbReference type="Pfam" id="PF13289">
    <property type="entry name" value="SIR2_2"/>
    <property type="match status" value="1"/>
</dbReference>
<reference evidence="1" key="1">
    <citation type="journal article" date="2020" name="mSystems">
        <title>Genome- and Community-Level Interaction Insights into Carbon Utilization and Element Cycling Functions of Hydrothermarchaeota in Hydrothermal Sediment.</title>
        <authorList>
            <person name="Zhou Z."/>
            <person name="Liu Y."/>
            <person name="Xu W."/>
            <person name="Pan J."/>
            <person name="Luo Z.H."/>
            <person name="Li M."/>
        </authorList>
    </citation>
    <scope>NUCLEOTIDE SEQUENCE</scope>
    <source>
        <strain evidence="1">HyVt-388</strain>
    </source>
</reference>
<dbReference type="Gene3D" id="3.40.50.1220">
    <property type="entry name" value="TPP-binding domain"/>
    <property type="match status" value="1"/>
</dbReference>